<dbReference type="InterPro" id="IPR036361">
    <property type="entry name" value="SAP_dom_sf"/>
</dbReference>
<evidence type="ECO:0000313" key="3">
    <source>
        <dbReference type="EMBL" id="CAK9018553.1"/>
    </source>
</evidence>
<sequence length="446" mass="49679">MSWAKSGRLLRLAVLAGFGALPGFRSMAVAPEKRPKLSPKLDSKVFSAWYWEVKELAAFLREQGLPSSGLKADLTQRVSEFLQKGRVTERRAAPGAIGLRDSAIPGGLKLNTPVKNYNNDAITRTFFKKHLDGFRFNEYLRGFAKGIPEGQKLTYGDLVEGWKEAEKKRSQGKQEIGKQFEYNQFTRDFFTANPGSSRKEMMDAWRTIRNCAGPNTYKEFARLKKGPRKSVQDEFLLHSAIESPGRPGSTPDGRRSPGVAPMSAVVDSWEELCPKKKGRKPKKEEKPVVHQASAQRVRKKKPEMVAPAVHPPPPPQPVVNTSQVPMVSSYAQEAPFEPPYAPFPANFYHGVQYQVFQAPQEEMKETKKEVKKEGNNEPIPQKTVGGHFHEDWEELCDSDFGGQSTEVHSLASSVHSSPAGPTQAAAPVNAPPWLLCTSTRRRGNLK</sequence>
<gene>
    <name evidence="3" type="ORF">SCF082_LOCUS14142</name>
</gene>
<name>A0ABP0JVP6_9DINO</name>
<dbReference type="InterPro" id="IPR003034">
    <property type="entry name" value="SAP_dom"/>
</dbReference>
<comment type="caution">
    <text evidence="3">The sequence shown here is derived from an EMBL/GenBank/DDBJ whole genome shotgun (WGS) entry which is preliminary data.</text>
</comment>
<dbReference type="SUPFAM" id="SSF68906">
    <property type="entry name" value="SAP domain"/>
    <property type="match status" value="1"/>
</dbReference>
<feature type="compositionally biased region" description="Basic and acidic residues" evidence="1">
    <location>
        <begin position="362"/>
        <end position="375"/>
    </location>
</feature>
<evidence type="ECO:0000259" key="2">
    <source>
        <dbReference type="PROSITE" id="PS50800"/>
    </source>
</evidence>
<dbReference type="EMBL" id="CAXAMM010008824">
    <property type="protein sequence ID" value="CAK9018553.1"/>
    <property type="molecule type" value="Genomic_DNA"/>
</dbReference>
<dbReference type="Proteomes" id="UP001642464">
    <property type="component" value="Unassembled WGS sequence"/>
</dbReference>
<feature type="region of interest" description="Disordered" evidence="1">
    <location>
        <begin position="239"/>
        <end position="319"/>
    </location>
</feature>
<evidence type="ECO:0000256" key="1">
    <source>
        <dbReference type="SAM" id="MobiDB-lite"/>
    </source>
</evidence>
<feature type="domain" description="SAP" evidence="2">
    <location>
        <begin position="48"/>
        <end position="82"/>
    </location>
</feature>
<feature type="compositionally biased region" description="Polar residues" evidence="1">
    <location>
        <begin position="401"/>
        <end position="420"/>
    </location>
</feature>
<keyword evidence="4" id="KW-1185">Reference proteome</keyword>
<protein>
    <recommendedName>
        <fullName evidence="2">SAP domain-containing protein</fullName>
    </recommendedName>
</protein>
<dbReference type="PROSITE" id="PS50800">
    <property type="entry name" value="SAP"/>
    <property type="match status" value="1"/>
</dbReference>
<feature type="region of interest" description="Disordered" evidence="1">
    <location>
        <begin position="362"/>
        <end position="446"/>
    </location>
</feature>
<evidence type="ECO:0000313" key="4">
    <source>
        <dbReference type="Proteomes" id="UP001642464"/>
    </source>
</evidence>
<dbReference type="Gene3D" id="1.10.720.30">
    <property type="entry name" value="SAP domain"/>
    <property type="match status" value="1"/>
</dbReference>
<accession>A0ABP0JVP6</accession>
<organism evidence="3 4">
    <name type="scientific">Durusdinium trenchii</name>
    <dbReference type="NCBI Taxonomy" id="1381693"/>
    <lineage>
        <taxon>Eukaryota</taxon>
        <taxon>Sar</taxon>
        <taxon>Alveolata</taxon>
        <taxon>Dinophyceae</taxon>
        <taxon>Suessiales</taxon>
        <taxon>Symbiodiniaceae</taxon>
        <taxon>Durusdinium</taxon>
    </lineage>
</organism>
<reference evidence="3 4" key="1">
    <citation type="submission" date="2024-02" db="EMBL/GenBank/DDBJ databases">
        <authorList>
            <person name="Chen Y."/>
            <person name="Shah S."/>
            <person name="Dougan E. K."/>
            <person name="Thang M."/>
            <person name="Chan C."/>
        </authorList>
    </citation>
    <scope>NUCLEOTIDE SEQUENCE [LARGE SCALE GENOMIC DNA]</scope>
</reference>
<dbReference type="Pfam" id="PF18953">
    <property type="entry name" value="SAP_new25"/>
    <property type="match status" value="1"/>
</dbReference>
<proteinExistence type="predicted"/>